<evidence type="ECO:0000256" key="1">
    <source>
        <dbReference type="ARBA" id="ARBA00022553"/>
    </source>
</evidence>
<keyword evidence="2" id="KW-0902">Two-component regulatory system</keyword>
<sequence length="228" mass="25981">MATIKILLVEDDILLAGSIAEILEEIGNVTHCNDGEEGLYEAQYGGYDLLVLDIMLPLLDGYEVLKQLRANGINTATLLLTAKDSLAAKIEGFKNGADDYLTKPFYREELLLRAQAMLKRSLGLTAEQTVVYRNTTCDLTSRCVTVNDEDLILKGKEFDLLLYFIKERRRILTKEQIFERIWGFDSETTYTVVEVYMSNLRKKLKQMHSQVEIHTIRNVGYILTEESA</sequence>
<dbReference type="InterPro" id="IPR001867">
    <property type="entry name" value="OmpR/PhoB-type_DNA-bd"/>
</dbReference>
<dbReference type="RefSeq" id="WP_029091485.1">
    <property type="nucleotide sequence ID" value="NZ_CP016841.1"/>
</dbReference>
<dbReference type="InterPro" id="IPR001789">
    <property type="entry name" value="Sig_transdc_resp-reg_receiver"/>
</dbReference>
<dbReference type="PROSITE" id="PS51755">
    <property type="entry name" value="OMPR_PHOB"/>
    <property type="match status" value="1"/>
</dbReference>
<dbReference type="Pfam" id="PF00486">
    <property type="entry name" value="Trans_reg_C"/>
    <property type="match status" value="1"/>
</dbReference>
<dbReference type="InterPro" id="IPR036388">
    <property type="entry name" value="WH-like_DNA-bd_sf"/>
</dbReference>
<dbReference type="Gene3D" id="3.40.50.2300">
    <property type="match status" value="1"/>
</dbReference>
<evidence type="ECO:0000256" key="2">
    <source>
        <dbReference type="ARBA" id="ARBA00023012"/>
    </source>
</evidence>
<evidence type="ECO:0000256" key="6">
    <source>
        <dbReference type="PROSITE-ProRule" id="PRU00169"/>
    </source>
</evidence>
<evidence type="ECO:0000259" key="8">
    <source>
        <dbReference type="PROSITE" id="PS50110"/>
    </source>
</evidence>
<accession>A0A1D2KEK9</accession>
<dbReference type="GO" id="GO:0006355">
    <property type="term" value="P:regulation of DNA-templated transcription"/>
    <property type="evidence" value="ECO:0007669"/>
    <property type="project" value="InterPro"/>
</dbReference>
<keyword evidence="4 7" id="KW-0238">DNA-binding</keyword>
<feature type="modified residue" description="4-aspartylphosphate" evidence="6">
    <location>
        <position position="53"/>
    </location>
</feature>
<evidence type="ECO:0000256" key="3">
    <source>
        <dbReference type="ARBA" id="ARBA00023015"/>
    </source>
</evidence>
<dbReference type="Proteomes" id="UP000243591">
    <property type="component" value="Chromosome"/>
</dbReference>
<dbReference type="SUPFAM" id="SSF46894">
    <property type="entry name" value="C-terminal effector domain of the bipartite response regulators"/>
    <property type="match status" value="1"/>
</dbReference>
<proteinExistence type="predicted"/>
<evidence type="ECO:0000313" key="11">
    <source>
        <dbReference type="Proteomes" id="UP000243591"/>
    </source>
</evidence>
<dbReference type="InterPro" id="IPR011006">
    <property type="entry name" value="CheY-like_superfamily"/>
</dbReference>
<evidence type="ECO:0000313" key="10">
    <source>
        <dbReference type="EMBL" id="ATF25881.1"/>
    </source>
</evidence>
<dbReference type="GO" id="GO:0032993">
    <property type="term" value="C:protein-DNA complex"/>
    <property type="evidence" value="ECO:0007669"/>
    <property type="project" value="TreeGrafter"/>
</dbReference>
<dbReference type="InterPro" id="IPR016032">
    <property type="entry name" value="Sig_transdc_resp-reg_C-effctor"/>
</dbReference>
<dbReference type="SUPFAM" id="SSF52172">
    <property type="entry name" value="CheY-like"/>
    <property type="match status" value="1"/>
</dbReference>
<dbReference type="GO" id="GO:0000156">
    <property type="term" value="F:phosphorelay response regulator activity"/>
    <property type="evidence" value="ECO:0007669"/>
    <property type="project" value="TreeGrafter"/>
</dbReference>
<dbReference type="Gene3D" id="1.10.10.10">
    <property type="entry name" value="Winged helix-like DNA-binding domain superfamily/Winged helix DNA-binding domain"/>
    <property type="match status" value="1"/>
</dbReference>
<organism evidence="10 11">
    <name type="scientific">Brochothrix thermosphacta</name>
    <name type="common">Microbacterium thermosphactum</name>
    <dbReference type="NCBI Taxonomy" id="2756"/>
    <lineage>
        <taxon>Bacteria</taxon>
        <taxon>Bacillati</taxon>
        <taxon>Bacillota</taxon>
        <taxon>Bacilli</taxon>
        <taxon>Bacillales</taxon>
        <taxon>Listeriaceae</taxon>
        <taxon>Brochothrix</taxon>
    </lineage>
</organism>
<dbReference type="OrthoDB" id="9790442at2"/>
<evidence type="ECO:0000256" key="5">
    <source>
        <dbReference type="ARBA" id="ARBA00023163"/>
    </source>
</evidence>
<feature type="DNA-binding region" description="OmpR/PhoB-type" evidence="7">
    <location>
        <begin position="127"/>
        <end position="225"/>
    </location>
</feature>
<keyword evidence="11" id="KW-1185">Reference proteome</keyword>
<dbReference type="Pfam" id="PF00072">
    <property type="entry name" value="Response_reg"/>
    <property type="match status" value="1"/>
</dbReference>
<dbReference type="InterPro" id="IPR039420">
    <property type="entry name" value="WalR-like"/>
</dbReference>
<evidence type="ECO:0000259" key="9">
    <source>
        <dbReference type="PROSITE" id="PS51755"/>
    </source>
</evidence>
<dbReference type="PANTHER" id="PTHR48111:SF22">
    <property type="entry name" value="REGULATOR OF RPOS"/>
    <property type="match status" value="1"/>
</dbReference>
<name>A0A1D2KEK9_BROTH</name>
<evidence type="ECO:0000256" key="4">
    <source>
        <dbReference type="ARBA" id="ARBA00023125"/>
    </source>
</evidence>
<dbReference type="SMART" id="SM00862">
    <property type="entry name" value="Trans_reg_C"/>
    <property type="match status" value="1"/>
</dbReference>
<keyword evidence="3" id="KW-0805">Transcription regulation</keyword>
<dbReference type="GO" id="GO:0005829">
    <property type="term" value="C:cytosol"/>
    <property type="evidence" value="ECO:0007669"/>
    <property type="project" value="TreeGrafter"/>
</dbReference>
<feature type="domain" description="Response regulatory" evidence="8">
    <location>
        <begin position="5"/>
        <end position="118"/>
    </location>
</feature>
<dbReference type="EMBL" id="CP023483">
    <property type="protein sequence ID" value="ATF25881.1"/>
    <property type="molecule type" value="Genomic_DNA"/>
</dbReference>
<gene>
    <name evidence="10" type="ORF">CNY62_05410</name>
</gene>
<dbReference type="KEGG" id="bths:CNY62_05410"/>
<reference evidence="10 11" key="1">
    <citation type="submission" date="2017-09" db="EMBL/GenBank/DDBJ databases">
        <title>Complete Genome Sequences of Two Strains of the Meat Spoilage Bacterium Brochothrix thermosphacta Isolated from Ground Chicken.</title>
        <authorList>
            <person name="Paoli G.C."/>
            <person name="Wijey C."/>
            <person name="Chen C.-Y."/>
            <person name="Nguyen L."/>
            <person name="Yan X."/>
            <person name="Irwin P.L."/>
        </authorList>
    </citation>
    <scope>NUCLEOTIDE SEQUENCE [LARGE SCALE GENOMIC DNA]</scope>
    <source>
        <strain evidence="10 11">BI</strain>
    </source>
</reference>
<keyword evidence="5" id="KW-0804">Transcription</keyword>
<protein>
    <submittedName>
        <fullName evidence="10">DNA-binding response regulator</fullName>
    </submittedName>
</protein>
<dbReference type="PROSITE" id="PS50110">
    <property type="entry name" value="RESPONSE_REGULATORY"/>
    <property type="match status" value="1"/>
</dbReference>
<dbReference type="CDD" id="cd00383">
    <property type="entry name" value="trans_reg_C"/>
    <property type="match status" value="1"/>
</dbReference>
<dbReference type="AlphaFoldDB" id="A0A1D2KEK9"/>
<dbReference type="GO" id="GO:0000976">
    <property type="term" value="F:transcription cis-regulatory region binding"/>
    <property type="evidence" value="ECO:0007669"/>
    <property type="project" value="TreeGrafter"/>
</dbReference>
<dbReference type="PANTHER" id="PTHR48111">
    <property type="entry name" value="REGULATOR OF RPOS"/>
    <property type="match status" value="1"/>
</dbReference>
<dbReference type="SMART" id="SM00448">
    <property type="entry name" value="REC"/>
    <property type="match status" value="1"/>
</dbReference>
<keyword evidence="1 6" id="KW-0597">Phosphoprotein</keyword>
<evidence type="ECO:0000256" key="7">
    <source>
        <dbReference type="PROSITE-ProRule" id="PRU01091"/>
    </source>
</evidence>
<feature type="domain" description="OmpR/PhoB-type" evidence="9">
    <location>
        <begin position="127"/>
        <end position="225"/>
    </location>
</feature>